<evidence type="ECO:0000313" key="5">
    <source>
        <dbReference type="Ensembl" id="ENSPEMP00000032766.1"/>
    </source>
</evidence>
<dbReference type="InterPro" id="IPR013783">
    <property type="entry name" value="Ig-like_fold"/>
</dbReference>
<evidence type="ECO:0000259" key="4">
    <source>
        <dbReference type="SMART" id="SM00409"/>
    </source>
</evidence>
<dbReference type="GO" id="GO:0002682">
    <property type="term" value="P:regulation of immune system process"/>
    <property type="evidence" value="ECO:0007669"/>
    <property type="project" value="TreeGrafter"/>
</dbReference>
<dbReference type="Gene3D" id="2.60.40.10">
    <property type="entry name" value="Immunoglobulins"/>
    <property type="match status" value="4"/>
</dbReference>
<dbReference type="InterPro" id="IPR036179">
    <property type="entry name" value="Ig-like_dom_sf"/>
</dbReference>
<evidence type="ECO:0000256" key="2">
    <source>
        <dbReference type="ARBA" id="ARBA00023180"/>
    </source>
</evidence>
<dbReference type="GO" id="GO:1990782">
    <property type="term" value="F:protein tyrosine kinase binding"/>
    <property type="evidence" value="ECO:0007669"/>
    <property type="project" value="TreeGrafter"/>
</dbReference>
<organism evidence="5 6">
    <name type="scientific">Peromyscus maniculatus bairdii</name>
    <name type="common">Prairie deer mouse</name>
    <dbReference type="NCBI Taxonomy" id="230844"/>
    <lineage>
        <taxon>Eukaryota</taxon>
        <taxon>Metazoa</taxon>
        <taxon>Chordata</taxon>
        <taxon>Craniata</taxon>
        <taxon>Vertebrata</taxon>
        <taxon>Euteleostomi</taxon>
        <taxon>Mammalia</taxon>
        <taxon>Eutheria</taxon>
        <taxon>Euarchontoglires</taxon>
        <taxon>Glires</taxon>
        <taxon>Rodentia</taxon>
        <taxon>Myomorpha</taxon>
        <taxon>Muroidea</taxon>
        <taxon>Cricetidae</taxon>
        <taxon>Neotominae</taxon>
        <taxon>Peromyscus</taxon>
    </lineage>
</organism>
<dbReference type="GO" id="GO:0009986">
    <property type="term" value="C:cell surface"/>
    <property type="evidence" value="ECO:0007669"/>
    <property type="project" value="TreeGrafter"/>
</dbReference>
<dbReference type="SMART" id="SM00409">
    <property type="entry name" value="IG"/>
    <property type="match status" value="4"/>
</dbReference>
<dbReference type="AlphaFoldDB" id="A0A8C8UH51"/>
<name>A0A8C8UH51_PERMB</name>
<sequence>MGASSVLLCKGCIPWQGLLLTASILTSWHLSTTAHVTIESLPLQVIEGENVLFVVHDLPENLATFAWFKGLTNMTQRIAMCTTDNLSGPGHVHSGRETIYCNGSLLLKNVNQKDTENYTLQTYNRHGKIISTTSKYLHVSAFLWKCGRLGTSAKITIESVPPRVTEGRSALLLVHNLPENIESFFWFKGAIGVKNLLVIQHIPYRKSTKWGPAYTGRETLYSDGSLLLRGVTQKDHGLYFLQILRRDDELEEAEVQLQVDTSLSLFCNPLTSSQFMIQVVPRYPAEGERVLLQVHNLPEDLLNFVWYKSKDGTQIHKIVEYTRARNSTIWGAEHRRRWMVYNNGSLMLQKVTEKDSGMYMLEVSKNDSNIDKASVELYVKKPVAQPFIQVTDTTVTIHSSVVLTCLSADAGISTQWIFHNWSLQLTGRMTISLKKCHPCMDPVKKENAGEYQFVSNPVSSKASLLVKLVMNQ</sequence>
<dbReference type="InterPro" id="IPR050831">
    <property type="entry name" value="CEA_cell_adhesion"/>
</dbReference>
<protein>
    <recommendedName>
        <fullName evidence="4">Immunoglobulin domain-containing protein</fullName>
    </recommendedName>
</protein>
<dbReference type="GO" id="GO:0005886">
    <property type="term" value="C:plasma membrane"/>
    <property type="evidence" value="ECO:0007669"/>
    <property type="project" value="TreeGrafter"/>
</dbReference>
<keyword evidence="1" id="KW-0732">Signal</keyword>
<dbReference type="GeneTree" id="ENSGT01100000263479"/>
<dbReference type="PANTHER" id="PTHR44427">
    <property type="entry name" value="CARCINOEMBRYONIC ANTIGEN-RELATED CELL ADHESION MOLECULE 19"/>
    <property type="match status" value="1"/>
</dbReference>
<reference evidence="5 6" key="1">
    <citation type="submission" date="2018-10" db="EMBL/GenBank/DDBJ databases">
        <title>Improved assembly of the deer mouse Peromyscus maniculatus genome.</title>
        <authorList>
            <person name="Lassance J.-M."/>
            <person name="Hoekstra H.E."/>
        </authorList>
    </citation>
    <scope>NUCLEOTIDE SEQUENCE [LARGE SCALE GENOMIC DNA]</scope>
</reference>
<feature type="domain" description="Immunoglobulin" evidence="4">
    <location>
        <begin position="390"/>
        <end position="467"/>
    </location>
</feature>
<keyword evidence="6" id="KW-1185">Reference proteome</keyword>
<accession>A0A8C8UH51</accession>
<dbReference type="CDD" id="cd05774">
    <property type="entry name" value="IgV_CEACAM_D1"/>
    <property type="match status" value="3"/>
</dbReference>
<reference evidence="5" key="2">
    <citation type="submission" date="2025-08" db="UniProtKB">
        <authorList>
            <consortium name="Ensembl"/>
        </authorList>
    </citation>
    <scope>IDENTIFICATION</scope>
</reference>
<proteinExistence type="inferred from homology"/>
<comment type="similarity">
    <text evidence="3">Belongs to the immunoglobulin superfamily. CEA family.</text>
</comment>
<dbReference type="InterPro" id="IPR013106">
    <property type="entry name" value="Ig_V-set"/>
</dbReference>
<feature type="domain" description="Immunoglobulin" evidence="4">
    <location>
        <begin position="279"/>
        <end position="380"/>
    </location>
</feature>
<evidence type="ECO:0000256" key="3">
    <source>
        <dbReference type="ARBA" id="ARBA00038222"/>
    </source>
</evidence>
<dbReference type="PANTHER" id="PTHR44427:SF4">
    <property type="entry name" value="PREGNANCY SPECIFIC BETA-1-GLYCOPROTEIN 18-RELATED"/>
    <property type="match status" value="1"/>
</dbReference>
<dbReference type="Proteomes" id="UP000694547">
    <property type="component" value="Chromosome 1"/>
</dbReference>
<dbReference type="Ensembl" id="ENSPEMT00000042058.1">
    <property type="protein sequence ID" value="ENSPEMP00000032766.1"/>
    <property type="gene ID" value="ENSPEMG00000024336.1"/>
</dbReference>
<evidence type="ECO:0000313" key="6">
    <source>
        <dbReference type="Proteomes" id="UP000694547"/>
    </source>
</evidence>
<dbReference type="SUPFAM" id="SSF48726">
    <property type="entry name" value="Immunoglobulin"/>
    <property type="match status" value="4"/>
</dbReference>
<feature type="domain" description="Immunoglobulin" evidence="4">
    <location>
        <begin position="40"/>
        <end position="138"/>
    </location>
</feature>
<feature type="domain" description="Immunoglobulin" evidence="4">
    <location>
        <begin position="159"/>
        <end position="260"/>
    </location>
</feature>
<evidence type="ECO:0000256" key="1">
    <source>
        <dbReference type="ARBA" id="ARBA00022729"/>
    </source>
</evidence>
<dbReference type="GO" id="GO:0007165">
    <property type="term" value="P:signal transduction"/>
    <property type="evidence" value="ECO:0007669"/>
    <property type="project" value="TreeGrafter"/>
</dbReference>
<dbReference type="InterPro" id="IPR003599">
    <property type="entry name" value="Ig_sub"/>
</dbReference>
<keyword evidence="2" id="KW-0325">Glycoprotein</keyword>
<dbReference type="Pfam" id="PF07686">
    <property type="entry name" value="V-set"/>
    <property type="match status" value="2"/>
</dbReference>
<reference evidence="5" key="3">
    <citation type="submission" date="2025-09" db="UniProtKB">
        <authorList>
            <consortium name="Ensembl"/>
        </authorList>
    </citation>
    <scope>IDENTIFICATION</scope>
</reference>